<proteinExistence type="predicted"/>
<feature type="signal peptide" evidence="2">
    <location>
        <begin position="1"/>
        <end position="21"/>
    </location>
</feature>
<dbReference type="KEGG" id="tpv:TP02_0268"/>
<dbReference type="eggNOG" id="ENOG502QXEU">
    <property type="taxonomic scope" value="Eukaryota"/>
</dbReference>
<keyword evidence="2" id="KW-0732">Signal</keyword>
<name>Q4N5M2_THEPA</name>
<evidence type="ECO:0000256" key="1">
    <source>
        <dbReference type="SAM" id="Phobius"/>
    </source>
</evidence>
<accession>Q4N5M2</accession>
<protein>
    <submittedName>
        <fullName evidence="3">Uncharacterized protein</fullName>
    </submittedName>
</protein>
<gene>
    <name evidence="3" type="ordered locus">TP02_0268</name>
</gene>
<sequence>MVFKFSCKFLIILIFTNKSKCFDYTDDESKLEESVLNGYLSECRLSAQDSTFPCLRQKLINHNVEYSGEYSCNLYTTYYLWLISLTNLSPNTVIYNEVPLEAYQSHLYRNNYIKEPKFAPLYYKIKFNDFYTHLRKYIHEDVNGTHSNLYTRLNKIFNTPTIVLEAKSSYTSVYDESIDLKLIGDNINYVDSYTKSFLLFVDYYLFMPLKRSAYRIKFLNSCPNLYKLRDTNDMIQSSDSEMTPFIPLPVHSNGDRMGDLPLFATSVDQRFYILIENIIRKLPEVNRKIVHIFELLEKFVEKLYKVSDLRTIPTLDSFYILEVTPKSTGITLYNMFTPKERKLILDYKDSILVSSHVSKLDFDHFILQIVKKFIITTPIVVIFTIVIFKYINTFGK</sequence>
<keyword evidence="4" id="KW-1185">Reference proteome</keyword>
<evidence type="ECO:0000313" key="3">
    <source>
        <dbReference type="EMBL" id="EAN32551.1"/>
    </source>
</evidence>
<dbReference type="OMA" id="APLYYKI"/>
<keyword evidence="1" id="KW-1133">Transmembrane helix</keyword>
<feature type="chain" id="PRO_5004241577" evidence="2">
    <location>
        <begin position="22"/>
        <end position="396"/>
    </location>
</feature>
<reference evidence="3 4" key="1">
    <citation type="journal article" date="2005" name="Science">
        <title>Genome sequence of Theileria parva, a bovine pathogen that transforms lymphocytes.</title>
        <authorList>
            <person name="Gardner M.J."/>
            <person name="Bishop R."/>
            <person name="Shah T."/>
            <person name="de Villiers E.P."/>
            <person name="Carlton J.M."/>
            <person name="Hall N."/>
            <person name="Ren Q."/>
            <person name="Paulsen I.T."/>
            <person name="Pain A."/>
            <person name="Berriman M."/>
            <person name="Wilson R.J.M."/>
            <person name="Sato S."/>
            <person name="Ralph S.A."/>
            <person name="Mann D.J."/>
            <person name="Xiong Z."/>
            <person name="Shallom S.J."/>
            <person name="Weidman J."/>
            <person name="Jiang L."/>
            <person name="Lynn J."/>
            <person name="Weaver B."/>
            <person name="Shoaibi A."/>
            <person name="Domingo A.R."/>
            <person name="Wasawo D."/>
            <person name="Crabtree J."/>
            <person name="Wortman J.R."/>
            <person name="Haas B."/>
            <person name="Angiuoli S.V."/>
            <person name="Creasy T.H."/>
            <person name="Lu C."/>
            <person name="Suh B."/>
            <person name="Silva J.C."/>
            <person name="Utterback T.R."/>
            <person name="Feldblyum T.V."/>
            <person name="Pertea M."/>
            <person name="Allen J."/>
            <person name="Nierman W.C."/>
            <person name="Taracha E.L.N."/>
            <person name="Salzberg S.L."/>
            <person name="White O.R."/>
            <person name="Fitzhugh H.A."/>
            <person name="Morzaria S."/>
            <person name="Venter J.C."/>
            <person name="Fraser C.M."/>
            <person name="Nene V."/>
        </authorList>
    </citation>
    <scope>NUCLEOTIDE SEQUENCE [LARGE SCALE GENOMIC DNA]</scope>
    <source>
        <strain evidence="3 4">Muguga</strain>
    </source>
</reference>
<dbReference type="Proteomes" id="UP000001949">
    <property type="component" value="Unassembled WGS sequence"/>
</dbReference>
<dbReference type="VEuPathDB" id="PiroplasmaDB:TpMuguga_02g00268"/>
<dbReference type="EMBL" id="AAGK01000002">
    <property type="protein sequence ID" value="EAN32551.1"/>
    <property type="molecule type" value="Genomic_DNA"/>
</dbReference>
<evidence type="ECO:0000313" key="4">
    <source>
        <dbReference type="Proteomes" id="UP000001949"/>
    </source>
</evidence>
<dbReference type="AlphaFoldDB" id="Q4N5M2"/>
<evidence type="ECO:0000256" key="2">
    <source>
        <dbReference type="SAM" id="SignalP"/>
    </source>
</evidence>
<feature type="transmembrane region" description="Helical" evidence="1">
    <location>
        <begin position="373"/>
        <end position="391"/>
    </location>
</feature>
<keyword evidence="1" id="KW-0812">Transmembrane</keyword>
<organism evidence="3 4">
    <name type="scientific">Theileria parva</name>
    <name type="common">East coast fever infection agent</name>
    <dbReference type="NCBI Taxonomy" id="5875"/>
    <lineage>
        <taxon>Eukaryota</taxon>
        <taxon>Sar</taxon>
        <taxon>Alveolata</taxon>
        <taxon>Apicomplexa</taxon>
        <taxon>Aconoidasida</taxon>
        <taxon>Piroplasmida</taxon>
        <taxon>Theileriidae</taxon>
        <taxon>Theileria</taxon>
    </lineage>
</organism>
<comment type="caution">
    <text evidence="3">The sequence shown here is derived from an EMBL/GenBank/DDBJ whole genome shotgun (WGS) entry which is preliminary data.</text>
</comment>
<keyword evidence="1" id="KW-0472">Membrane</keyword>
<dbReference type="InParanoid" id="Q4N5M2"/>